<dbReference type="InterPro" id="IPR011527">
    <property type="entry name" value="ABC1_TM_dom"/>
</dbReference>
<dbReference type="GO" id="GO:0016887">
    <property type="term" value="F:ATP hydrolysis activity"/>
    <property type="evidence" value="ECO:0007669"/>
    <property type="project" value="InterPro"/>
</dbReference>
<dbReference type="GO" id="GO:0005524">
    <property type="term" value="F:ATP binding"/>
    <property type="evidence" value="ECO:0007669"/>
    <property type="project" value="UniProtKB-KW"/>
</dbReference>
<protein>
    <submittedName>
        <fullName evidence="11">ATP-binding cassette subfamily C protein CydC</fullName>
    </submittedName>
</protein>
<dbReference type="Gene3D" id="1.20.1560.10">
    <property type="entry name" value="ABC transporter type 1, transmembrane domain"/>
    <property type="match status" value="1"/>
</dbReference>
<feature type="domain" description="ABC transmembrane type-1" evidence="10">
    <location>
        <begin position="154"/>
        <end position="436"/>
    </location>
</feature>
<dbReference type="PANTHER" id="PTHR24221:SF654">
    <property type="entry name" value="ATP-BINDING CASSETTE SUB-FAMILY B MEMBER 6"/>
    <property type="match status" value="1"/>
</dbReference>
<evidence type="ECO:0000256" key="7">
    <source>
        <dbReference type="SAM" id="MobiDB-lite"/>
    </source>
</evidence>
<keyword evidence="4 11" id="KW-0067">ATP-binding</keyword>
<keyword evidence="6 8" id="KW-0472">Membrane</keyword>
<evidence type="ECO:0000256" key="8">
    <source>
        <dbReference type="SAM" id="Phobius"/>
    </source>
</evidence>
<dbReference type="SUPFAM" id="SSF52540">
    <property type="entry name" value="P-loop containing nucleoside triphosphate hydrolases"/>
    <property type="match status" value="1"/>
</dbReference>
<dbReference type="PROSITE" id="PS50929">
    <property type="entry name" value="ABC_TM1F"/>
    <property type="match status" value="1"/>
</dbReference>
<name>A0AAE4B0A4_9ACTN</name>
<feature type="transmembrane region" description="Helical" evidence="8">
    <location>
        <begin position="407"/>
        <end position="426"/>
    </location>
</feature>
<dbReference type="PROSITE" id="PS00211">
    <property type="entry name" value="ABC_TRANSPORTER_1"/>
    <property type="match status" value="1"/>
</dbReference>
<dbReference type="PROSITE" id="PS50893">
    <property type="entry name" value="ABC_TRANSPORTER_2"/>
    <property type="match status" value="1"/>
</dbReference>
<dbReference type="InterPro" id="IPR039421">
    <property type="entry name" value="Type_1_exporter"/>
</dbReference>
<dbReference type="Proteomes" id="UP001240236">
    <property type="component" value="Unassembled WGS sequence"/>
</dbReference>
<evidence type="ECO:0000259" key="9">
    <source>
        <dbReference type="PROSITE" id="PS50893"/>
    </source>
</evidence>
<keyword evidence="3" id="KW-0547">Nucleotide-binding</keyword>
<dbReference type="NCBIfam" id="TIGR02868">
    <property type="entry name" value="CydC"/>
    <property type="match status" value="1"/>
</dbReference>
<comment type="caution">
    <text evidence="11">The sequence shown here is derived from an EMBL/GenBank/DDBJ whole genome shotgun (WGS) entry which is preliminary data.</text>
</comment>
<evidence type="ECO:0000256" key="6">
    <source>
        <dbReference type="ARBA" id="ARBA00023136"/>
    </source>
</evidence>
<dbReference type="AlphaFoldDB" id="A0AAE4B0A4"/>
<keyword evidence="12" id="KW-1185">Reference proteome</keyword>
<dbReference type="SMART" id="SM00382">
    <property type="entry name" value="AAA"/>
    <property type="match status" value="1"/>
</dbReference>
<evidence type="ECO:0000313" key="12">
    <source>
        <dbReference type="Proteomes" id="UP001240236"/>
    </source>
</evidence>
<dbReference type="InterPro" id="IPR036640">
    <property type="entry name" value="ABC1_TM_sf"/>
</dbReference>
<sequence length="724" mass="72177">MTRTQSDPEDPATGTAATPAGTADDARVASGTADHARGASADRGATGHASGTLAGDAAASPVGGLGTGGVRPAEGDGAPPAGGGSVPPAEGGGADMVDAATAGAGAGIAGGGATVVAGTAPEAAGDTVPGGRERAVRRPEAVVLAMARPYLARLIGAGLLAAATELAGLALMATATWLLITAADMPPLPVLTIAIVCVRALAVGRGVLRYTERLAGHDAVLRLLTDVRTRVFGALAARRAPAPDAHSGDALSRLVSDVDAVQDLLIRVVVPAAAAACVAVLALAGTAFIAPAATLPLAAGLLVAGLLLPVVAVVLTRRTADRMAPLRGELAADAIDLTRGAADLAAFGATGDALAAASARAAELARLERRLALTGWAVDGAGVLVSGLASAAVLITALRSGASGAEVGVLAVGTLAAVEATLALVVSARQWAQLRGGLARVAELLAAPSLTDAPADPGARAGTAAAPVGADGAGLELRNVVVRYRAGDTAALDGVDLRIAAGARIAIAGPSGAGKSTLLGVLIGAVTPESGTATLDGVPIAAYPERELPRQVGGLLAEAHVFHAGVRENLLLGRDTADPAEQAAAMRAADLLDWVTEQPDGWDTLVGEGGAKLSGGQRQRLALARALLAAPRHLLLDEPTEGLDPQAADRVLRQALDALPSRTAVLLVTHRLRGLSGFDEVLVLDRGRIIQRGRHDDLITRPGWYADTWLAQEAAERGYLAVTP</sequence>
<dbReference type="InterPro" id="IPR027417">
    <property type="entry name" value="P-loop_NTPase"/>
</dbReference>
<comment type="subcellular location">
    <subcellularLocation>
        <location evidence="1">Cell membrane</location>
        <topology evidence="1">Multi-pass membrane protein</topology>
    </subcellularLocation>
</comment>
<evidence type="ECO:0000256" key="2">
    <source>
        <dbReference type="ARBA" id="ARBA00022692"/>
    </source>
</evidence>
<feature type="compositionally biased region" description="Low complexity" evidence="7">
    <location>
        <begin position="11"/>
        <end position="23"/>
    </location>
</feature>
<evidence type="ECO:0000256" key="5">
    <source>
        <dbReference type="ARBA" id="ARBA00022989"/>
    </source>
</evidence>
<feature type="transmembrane region" description="Helical" evidence="8">
    <location>
        <begin position="376"/>
        <end position="395"/>
    </location>
</feature>
<feature type="transmembrane region" description="Helical" evidence="8">
    <location>
        <begin position="154"/>
        <end position="180"/>
    </location>
</feature>
<dbReference type="GO" id="GO:0034775">
    <property type="term" value="P:glutathione transmembrane transport"/>
    <property type="evidence" value="ECO:0007669"/>
    <property type="project" value="InterPro"/>
</dbReference>
<keyword evidence="2 8" id="KW-0812">Transmembrane</keyword>
<keyword evidence="5 8" id="KW-1133">Transmembrane helix</keyword>
<dbReference type="GO" id="GO:0005886">
    <property type="term" value="C:plasma membrane"/>
    <property type="evidence" value="ECO:0007669"/>
    <property type="project" value="UniProtKB-SubCell"/>
</dbReference>
<feature type="transmembrane region" description="Helical" evidence="8">
    <location>
        <begin position="295"/>
        <end position="315"/>
    </location>
</feature>
<dbReference type="InterPro" id="IPR014223">
    <property type="entry name" value="ABC_CydC/D"/>
</dbReference>
<organism evidence="11 12">
    <name type="scientific">Catenuloplanes indicus</name>
    <dbReference type="NCBI Taxonomy" id="137267"/>
    <lineage>
        <taxon>Bacteria</taxon>
        <taxon>Bacillati</taxon>
        <taxon>Actinomycetota</taxon>
        <taxon>Actinomycetes</taxon>
        <taxon>Micromonosporales</taxon>
        <taxon>Micromonosporaceae</taxon>
        <taxon>Catenuloplanes</taxon>
    </lineage>
</organism>
<evidence type="ECO:0000256" key="4">
    <source>
        <dbReference type="ARBA" id="ARBA00022840"/>
    </source>
</evidence>
<feature type="compositionally biased region" description="Gly residues" evidence="7">
    <location>
        <begin position="80"/>
        <end position="94"/>
    </location>
</feature>
<evidence type="ECO:0000256" key="3">
    <source>
        <dbReference type="ARBA" id="ARBA00022741"/>
    </source>
</evidence>
<proteinExistence type="predicted"/>
<dbReference type="PANTHER" id="PTHR24221">
    <property type="entry name" value="ATP-BINDING CASSETTE SUB-FAMILY B"/>
    <property type="match status" value="1"/>
</dbReference>
<accession>A0AAE4B0A4</accession>
<dbReference type="Gene3D" id="3.40.50.300">
    <property type="entry name" value="P-loop containing nucleotide triphosphate hydrolases"/>
    <property type="match status" value="1"/>
</dbReference>
<dbReference type="SUPFAM" id="SSF90123">
    <property type="entry name" value="ABC transporter transmembrane region"/>
    <property type="match status" value="1"/>
</dbReference>
<dbReference type="GO" id="GO:0034040">
    <property type="term" value="F:ATPase-coupled lipid transmembrane transporter activity"/>
    <property type="evidence" value="ECO:0007669"/>
    <property type="project" value="TreeGrafter"/>
</dbReference>
<dbReference type="Pfam" id="PF00005">
    <property type="entry name" value="ABC_tran"/>
    <property type="match status" value="1"/>
</dbReference>
<feature type="region of interest" description="Disordered" evidence="7">
    <location>
        <begin position="1"/>
        <end position="97"/>
    </location>
</feature>
<gene>
    <name evidence="11" type="ORF">J2S42_005115</name>
</gene>
<dbReference type="EMBL" id="JAUSUZ010000001">
    <property type="protein sequence ID" value="MDQ0368446.1"/>
    <property type="molecule type" value="Genomic_DNA"/>
</dbReference>
<feature type="domain" description="ABC transporter" evidence="9">
    <location>
        <begin position="475"/>
        <end position="711"/>
    </location>
</feature>
<reference evidence="11 12" key="1">
    <citation type="submission" date="2023-07" db="EMBL/GenBank/DDBJ databases">
        <title>Sequencing the genomes of 1000 actinobacteria strains.</title>
        <authorList>
            <person name="Klenk H.-P."/>
        </authorList>
    </citation>
    <scope>NUCLEOTIDE SEQUENCE [LARGE SCALE GENOMIC DNA]</scope>
    <source>
        <strain evidence="11 12">DSM 44709</strain>
    </source>
</reference>
<dbReference type="InterPro" id="IPR017871">
    <property type="entry name" value="ABC_transporter-like_CS"/>
</dbReference>
<evidence type="ECO:0000256" key="1">
    <source>
        <dbReference type="ARBA" id="ARBA00004651"/>
    </source>
</evidence>
<dbReference type="GO" id="GO:0140359">
    <property type="term" value="F:ABC-type transporter activity"/>
    <property type="evidence" value="ECO:0007669"/>
    <property type="project" value="InterPro"/>
</dbReference>
<dbReference type="GO" id="GO:0045454">
    <property type="term" value="P:cell redox homeostasis"/>
    <property type="evidence" value="ECO:0007669"/>
    <property type="project" value="InterPro"/>
</dbReference>
<feature type="transmembrane region" description="Helical" evidence="8">
    <location>
        <begin position="186"/>
        <end position="208"/>
    </location>
</feature>
<dbReference type="InterPro" id="IPR003439">
    <property type="entry name" value="ABC_transporter-like_ATP-bd"/>
</dbReference>
<dbReference type="InterPro" id="IPR003593">
    <property type="entry name" value="AAA+_ATPase"/>
</dbReference>
<evidence type="ECO:0000259" key="10">
    <source>
        <dbReference type="PROSITE" id="PS50929"/>
    </source>
</evidence>
<evidence type="ECO:0000313" key="11">
    <source>
        <dbReference type="EMBL" id="MDQ0368446.1"/>
    </source>
</evidence>
<feature type="transmembrane region" description="Helical" evidence="8">
    <location>
        <begin position="264"/>
        <end position="289"/>
    </location>
</feature>